<accession>A0A5J4T608</accession>
<evidence type="ECO:0008006" key="3">
    <source>
        <dbReference type="Google" id="ProtNLM"/>
    </source>
</evidence>
<feature type="non-terminal residue" evidence="1">
    <location>
        <position position="78"/>
    </location>
</feature>
<dbReference type="EMBL" id="SNRW01039304">
    <property type="protein sequence ID" value="KAA6352795.1"/>
    <property type="molecule type" value="Genomic_DNA"/>
</dbReference>
<comment type="caution">
    <text evidence="1">The sequence shown here is derived from an EMBL/GenBank/DDBJ whole genome shotgun (WGS) entry which is preliminary data.</text>
</comment>
<proteinExistence type="predicted"/>
<evidence type="ECO:0000313" key="1">
    <source>
        <dbReference type="EMBL" id="KAA6352795.1"/>
    </source>
</evidence>
<dbReference type="AlphaFoldDB" id="A0A5J4T608"/>
<dbReference type="Proteomes" id="UP000324800">
    <property type="component" value="Unassembled WGS sequence"/>
</dbReference>
<evidence type="ECO:0000313" key="2">
    <source>
        <dbReference type="Proteomes" id="UP000324800"/>
    </source>
</evidence>
<reference evidence="1 2" key="1">
    <citation type="submission" date="2019-03" db="EMBL/GenBank/DDBJ databases">
        <title>Single cell metagenomics reveals metabolic interactions within the superorganism composed of flagellate Streblomastix strix and complex community of Bacteroidetes bacteria on its surface.</title>
        <authorList>
            <person name="Treitli S.C."/>
            <person name="Kolisko M."/>
            <person name="Husnik F."/>
            <person name="Keeling P."/>
            <person name="Hampl V."/>
        </authorList>
    </citation>
    <scope>NUCLEOTIDE SEQUENCE [LARGE SCALE GENOMIC DNA]</scope>
    <source>
        <strain evidence="1">ST1C</strain>
    </source>
</reference>
<gene>
    <name evidence="1" type="ORF">EZS28_051678</name>
</gene>
<organism evidence="1 2">
    <name type="scientific">Streblomastix strix</name>
    <dbReference type="NCBI Taxonomy" id="222440"/>
    <lineage>
        <taxon>Eukaryota</taxon>
        <taxon>Metamonada</taxon>
        <taxon>Preaxostyla</taxon>
        <taxon>Oxymonadida</taxon>
        <taxon>Streblomastigidae</taxon>
        <taxon>Streblomastix</taxon>
    </lineage>
</organism>
<protein>
    <recommendedName>
        <fullName evidence="3">Reverse transcriptase domain-containing protein</fullName>
    </recommendedName>
</protein>
<name>A0A5J4T608_9EUKA</name>
<sequence>MKTEIRIINYVDDILHLHKNKEYLKNMIQKCTCLISFINDVDAAPSGWGSTLDKEQEMIAIAHGTWNKRQAKLTSNNR</sequence>